<dbReference type="GO" id="GO:0005524">
    <property type="term" value="F:ATP binding"/>
    <property type="evidence" value="ECO:0007669"/>
    <property type="project" value="UniProtKB-KW"/>
</dbReference>
<keyword evidence="3" id="KW-0067">ATP-binding</keyword>
<accession>A0A5M6D7E5</accession>
<dbReference type="Gene3D" id="3.30.1360.40">
    <property type="match status" value="1"/>
</dbReference>
<organism evidence="5 6">
    <name type="scientific">Adhaeribacter rhizoryzae</name>
    <dbReference type="NCBI Taxonomy" id="2607907"/>
    <lineage>
        <taxon>Bacteria</taxon>
        <taxon>Pseudomonadati</taxon>
        <taxon>Bacteroidota</taxon>
        <taxon>Cytophagia</taxon>
        <taxon>Cytophagales</taxon>
        <taxon>Hymenobacteraceae</taxon>
        <taxon>Adhaeribacter</taxon>
    </lineage>
</organism>
<dbReference type="Pfam" id="PF02682">
    <property type="entry name" value="CT_C_D"/>
    <property type="match status" value="1"/>
</dbReference>
<dbReference type="Gene3D" id="2.40.100.10">
    <property type="entry name" value="Cyclophilin-like"/>
    <property type="match status" value="1"/>
</dbReference>
<comment type="caution">
    <text evidence="5">The sequence shown here is derived from an EMBL/GenBank/DDBJ whole genome shotgun (WGS) entry which is preliminary data.</text>
</comment>
<dbReference type="EMBL" id="VWSF01000013">
    <property type="protein sequence ID" value="KAA5543451.1"/>
    <property type="molecule type" value="Genomic_DNA"/>
</dbReference>
<evidence type="ECO:0000256" key="2">
    <source>
        <dbReference type="ARBA" id="ARBA00022801"/>
    </source>
</evidence>
<dbReference type="SUPFAM" id="SSF50891">
    <property type="entry name" value="Cyclophilin-like"/>
    <property type="match status" value="1"/>
</dbReference>
<dbReference type="NCBIfam" id="TIGR00370">
    <property type="entry name" value="5-oxoprolinase subunit PxpB"/>
    <property type="match status" value="1"/>
</dbReference>
<evidence type="ECO:0000259" key="4">
    <source>
        <dbReference type="SMART" id="SM00796"/>
    </source>
</evidence>
<proteinExistence type="predicted"/>
<dbReference type="GO" id="GO:0017168">
    <property type="term" value="F:5-oxoprolinase (ATP-hydrolyzing) activity"/>
    <property type="evidence" value="ECO:0007669"/>
    <property type="project" value="UniProtKB-EC"/>
</dbReference>
<sequence length="242" mass="26255">MENALPPLQISPLGDAAIIVKFGENISPATHTWVKAFAKLLTTYSFPGFVELVPAYTTVTIFYNPWVSSEKGKYNPYEQVTNAILNLLPQLKPAAETSSPIVKIPVCYGGNFGPDLAFVALHNNISPEEVIHIHTRNIYLVYMIGFAPGFPYLGGMDASIAAPRKKVPLTEIPAGSVGIGGLQTGIYSLPTPGGWQLIGRTPLNLFNPGQQPATLLQAGDRVQFFSVTPAEFNQRKARENES</sequence>
<dbReference type="PANTHER" id="PTHR34698">
    <property type="entry name" value="5-OXOPROLINASE SUBUNIT B"/>
    <property type="match status" value="1"/>
</dbReference>
<dbReference type="PANTHER" id="PTHR34698:SF2">
    <property type="entry name" value="5-OXOPROLINASE SUBUNIT B"/>
    <property type="match status" value="1"/>
</dbReference>
<dbReference type="SUPFAM" id="SSF160467">
    <property type="entry name" value="PH0987 N-terminal domain-like"/>
    <property type="match status" value="1"/>
</dbReference>
<dbReference type="Proteomes" id="UP000323426">
    <property type="component" value="Unassembled WGS sequence"/>
</dbReference>
<evidence type="ECO:0000313" key="5">
    <source>
        <dbReference type="EMBL" id="KAA5543451.1"/>
    </source>
</evidence>
<evidence type="ECO:0000256" key="3">
    <source>
        <dbReference type="ARBA" id="ARBA00022840"/>
    </source>
</evidence>
<evidence type="ECO:0000256" key="1">
    <source>
        <dbReference type="ARBA" id="ARBA00022741"/>
    </source>
</evidence>
<dbReference type="InterPro" id="IPR010016">
    <property type="entry name" value="PxpB"/>
</dbReference>
<dbReference type="EC" id="3.5.2.9" evidence="5"/>
<dbReference type="RefSeq" id="WP_150089785.1">
    <property type="nucleotide sequence ID" value="NZ_VWSF01000013.1"/>
</dbReference>
<protein>
    <submittedName>
        <fullName evidence="5">5-oxoprolinase subunit PxpB</fullName>
        <ecNumber evidence="5">3.5.2.9</ecNumber>
    </submittedName>
</protein>
<dbReference type="InterPro" id="IPR029000">
    <property type="entry name" value="Cyclophilin-like_dom_sf"/>
</dbReference>
<feature type="domain" description="Carboxyltransferase" evidence="4">
    <location>
        <begin position="8"/>
        <end position="216"/>
    </location>
</feature>
<dbReference type="InterPro" id="IPR003833">
    <property type="entry name" value="CT_C_D"/>
</dbReference>
<evidence type="ECO:0000313" key="6">
    <source>
        <dbReference type="Proteomes" id="UP000323426"/>
    </source>
</evidence>
<dbReference type="SMART" id="SM00796">
    <property type="entry name" value="AHS1"/>
    <property type="match status" value="1"/>
</dbReference>
<keyword evidence="1" id="KW-0547">Nucleotide-binding</keyword>
<gene>
    <name evidence="5" type="primary">pxpB</name>
    <name evidence="5" type="ORF">F0145_16150</name>
</gene>
<reference evidence="5 6" key="1">
    <citation type="submission" date="2019-09" db="EMBL/GenBank/DDBJ databases">
        <title>Genome sequence and assembly of Adhaeribacter sp.</title>
        <authorList>
            <person name="Chhetri G."/>
        </authorList>
    </citation>
    <scope>NUCLEOTIDE SEQUENCE [LARGE SCALE GENOMIC DNA]</scope>
    <source>
        <strain evidence="5 6">DK36</strain>
    </source>
</reference>
<keyword evidence="2 5" id="KW-0378">Hydrolase</keyword>
<dbReference type="AlphaFoldDB" id="A0A5M6D7E5"/>
<keyword evidence="6" id="KW-1185">Reference proteome</keyword>
<name>A0A5M6D7E5_9BACT</name>